<dbReference type="EMBL" id="JANFYT010000008">
    <property type="protein sequence ID" value="MCQ4813750.1"/>
    <property type="molecule type" value="Genomic_DNA"/>
</dbReference>
<evidence type="ECO:0000313" key="2">
    <source>
        <dbReference type="Proteomes" id="UP001205919"/>
    </source>
</evidence>
<name>A0AAW5JYX4_9BACT</name>
<evidence type="ECO:0000313" key="1">
    <source>
        <dbReference type="EMBL" id="MCQ4813750.1"/>
    </source>
</evidence>
<comment type="caution">
    <text evidence="1">The sequence shown here is derived from an EMBL/GenBank/DDBJ whole genome shotgun (WGS) entry which is preliminary data.</text>
</comment>
<proteinExistence type="predicted"/>
<protein>
    <submittedName>
        <fullName evidence="1">Uncharacterized protein</fullName>
    </submittedName>
</protein>
<accession>A0AAW5JYX4</accession>
<gene>
    <name evidence="1" type="ORF">NE630_04825</name>
</gene>
<reference evidence="1 2" key="1">
    <citation type="submission" date="2022-06" db="EMBL/GenBank/DDBJ databases">
        <title>Isolation of gut microbiota from human fecal samples.</title>
        <authorList>
            <person name="Pamer E.G."/>
            <person name="Barat B."/>
            <person name="Waligurski E."/>
            <person name="Medina S."/>
            <person name="Paddock L."/>
            <person name="Mostad J."/>
        </authorList>
    </citation>
    <scope>NUCLEOTIDE SEQUENCE [LARGE SCALE GENOMIC DNA]</scope>
    <source>
        <strain evidence="1 2">DFI.9.90</strain>
    </source>
</reference>
<dbReference type="Proteomes" id="UP001205919">
    <property type="component" value="Unassembled WGS sequence"/>
</dbReference>
<sequence length="63" mass="7080">MQLLRQAKQAMRDTGVKIHDIELARILDDVDVSEYEPNIAVAAGELDCRHLLSSVWTADKARC</sequence>
<organism evidence="1 2">
    <name type="scientific">Cloacibacillus evryensis</name>
    <dbReference type="NCBI Taxonomy" id="508460"/>
    <lineage>
        <taxon>Bacteria</taxon>
        <taxon>Thermotogati</taxon>
        <taxon>Synergistota</taxon>
        <taxon>Synergistia</taxon>
        <taxon>Synergistales</taxon>
        <taxon>Synergistaceae</taxon>
        <taxon>Cloacibacillus</taxon>
    </lineage>
</organism>
<keyword evidence="2" id="KW-1185">Reference proteome</keyword>
<dbReference type="AlphaFoldDB" id="A0AAW5JYX4"/>
<dbReference type="RefSeq" id="WP_008709508.1">
    <property type="nucleotide sequence ID" value="NZ_CABKQM010000003.1"/>
</dbReference>